<dbReference type="InterPro" id="IPR012902">
    <property type="entry name" value="N_methyl_site"/>
</dbReference>
<dbReference type="EMBL" id="BX842646">
    <property type="protein sequence ID" value="CAE77908.1"/>
    <property type="molecule type" value="Genomic_DNA"/>
</dbReference>
<proteinExistence type="predicted"/>
<dbReference type="RefSeq" id="WP_011162849.1">
    <property type="nucleotide sequence ID" value="NC_005363.1"/>
</dbReference>
<reference evidence="1 2" key="1">
    <citation type="journal article" date="2004" name="Science">
        <title>A predator unmasked: life cycle of Bdellovibrio bacteriovorus from a genomic perspective.</title>
        <authorList>
            <person name="Rendulic S."/>
            <person name="Jagtap P."/>
            <person name="Rosinus A."/>
            <person name="Eppinger M."/>
            <person name="Baar C."/>
            <person name="Lanz C."/>
            <person name="Keller H."/>
            <person name="Lambert C."/>
            <person name="Evans K.J."/>
            <person name="Goesmann A."/>
            <person name="Meyer F."/>
            <person name="Sockett R.E."/>
            <person name="Schuster S.C."/>
        </authorList>
    </citation>
    <scope>NUCLEOTIDE SEQUENCE [LARGE SCALE GENOMIC DNA]</scope>
    <source>
        <strain evidence="2">ATCC 15356 / DSM 50701 / NCIMB 9529 / HD100</strain>
    </source>
</reference>
<evidence type="ECO:0000313" key="1">
    <source>
        <dbReference type="EMBL" id="CAE77908.1"/>
    </source>
</evidence>
<evidence type="ECO:0000313" key="2">
    <source>
        <dbReference type="Proteomes" id="UP000008080"/>
    </source>
</evidence>
<gene>
    <name evidence="1" type="ordered locus">Bd0249</name>
</gene>
<dbReference type="STRING" id="264462.Bd0249"/>
<dbReference type="AlphaFoldDB" id="Q6MR50"/>
<dbReference type="GeneID" id="93011385"/>
<dbReference type="KEGG" id="bba:Bd0249"/>
<evidence type="ECO:0008006" key="3">
    <source>
        <dbReference type="Google" id="ProtNLM"/>
    </source>
</evidence>
<dbReference type="Proteomes" id="UP000008080">
    <property type="component" value="Chromosome"/>
</dbReference>
<organism evidence="1 2">
    <name type="scientific">Bdellovibrio bacteriovorus (strain ATCC 15356 / DSM 50701 / NCIMB 9529 / HD100)</name>
    <dbReference type="NCBI Taxonomy" id="264462"/>
    <lineage>
        <taxon>Bacteria</taxon>
        <taxon>Pseudomonadati</taxon>
        <taxon>Bdellovibrionota</taxon>
        <taxon>Bdellovibrionia</taxon>
        <taxon>Bdellovibrionales</taxon>
        <taxon>Pseudobdellovibrionaceae</taxon>
        <taxon>Bdellovibrio</taxon>
    </lineage>
</organism>
<keyword evidence="2" id="KW-1185">Reference proteome</keyword>
<dbReference type="HOGENOM" id="CLU_1324300_0_0_7"/>
<sequence length="207" mass="22574">MSHRFFQSRKNQQGFSMLEALVAAGVLAIVTSAWLITSSVVAQKKLDLEQMALTQTSVLSLRDLLSINTSCLAAFGTAPVLSPASLPASQTLALAESYVGSWSKNVSVEIRNLMNVVTLKSGRRLIYGEVQLTSLTDNRTHFVGPLYLEVNAAGVTQSCYSELSSKDRCHRQDGRYLDQTGQCELPQYACASGQFMVSAGIQKWVCK</sequence>
<protein>
    <recommendedName>
        <fullName evidence="3">Prepilin-type N-terminal cleavage/methylation domain-containing protein</fullName>
    </recommendedName>
</protein>
<dbReference type="Pfam" id="PF07963">
    <property type="entry name" value="N_methyl"/>
    <property type="match status" value="1"/>
</dbReference>
<name>Q6MR50_BDEBA</name>
<accession>Q6MR50</accession>